<keyword evidence="5 9" id="KW-0560">Oxidoreductase</keyword>
<dbReference type="HOGENOM" id="CLU_001570_27_0_1"/>
<dbReference type="Pfam" id="PF00067">
    <property type="entry name" value="p450"/>
    <property type="match status" value="1"/>
</dbReference>
<dbReference type="InterPro" id="IPR047146">
    <property type="entry name" value="Cyt_P450_E_CYP52_fungi"/>
</dbReference>
<dbReference type="PANTHER" id="PTHR24287">
    <property type="entry name" value="P450, PUTATIVE (EUROFUNG)-RELATED"/>
    <property type="match status" value="1"/>
</dbReference>
<dbReference type="eggNOG" id="KOG0157">
    <property type="taxonomic scope" value="Eukaryota"/>
</dbReference>
<comment type="similarity">
    <text evidence="2 9">Belongs to the cytochrome P450 family.</text>
</comment>
<keyword evidence="11" id="KW-1185">Reference proteome</keyword>
<dbReference type="InterPro" id="IPR017972">
    <property type="entry name" value="Cyt_P450_CS"/>
</dbReference>
<feature type="binding site" description="axial binding residue" evidence="8">
    <location>
        <position position="447"/>
    </location>
    <ligand>
        <name>heme</name>
        <dbReference type="ChEBI" id="CHEBI:30413"/>
    </ligand>
    <ligandPart>
        <name>Fe</name>
        <dbReference type="ChEBI" id="CHEBI:18248"/>
    </ligandPart>
</feature>
<dbReference type="VEuPathDB" id="FungiDB:MELLADRAFT_123958"/>
<keyword evidence="6 8" id="KW-0408">Iron</keyword>
<comment type="cofactor">
    <cofactor evidence="1 8">
        <name>heme</name>
        <dbReference type="ChEBI" id="CHEBI:30413"/>
    </cofactor>
</comment>
<dbReference type="GO" id="GO:0020037">
    <property type="term" value="F:heme binding"/>
    <property type="evidence" value="ECO:0007669"/>
    <property type="project" value="InterPro"/>
</dbReference>
<keyword evidence="7 9" id="KW-0503">Monooxygenase</keyword>
<keyword evidence="3 8" id="KW-0349">Heme</keyword>
<dbReference type="AlphaFoldDB" id="F4RVH2"/>
<organism evidence="11">
    <name type="scientific">Melampsora larici-populina (strain 98AG31 / pathotype 3-4-7)</name>
    <name type="common">Poplar leaf rust fungus</name>
    <dbReference type="NCBI Taxonomy" id="747676"/>
    <lineage>
        <taxon>Eukaryota</taxon>
        <taxon>Fungi</taxon>
        <taxon>Dikarya</taxon>
        <taxon>Basidiomycota</taxon>
        <taxon>Pucciniomycotina</taxon>
        <taxon>Pucciniomycetes</taxon>
        <taxon>Pucciniales</taxon>
        <taxon>Melampsoraceae</taxon>
        <taxon>Melampsora</taxon>
    </lineage>
</organism>
<dbReference type="OrthoDB" id="1470350at2759"/>
<dbReference type="KEGG" id="mlr:MELLADRAFT_123958"/>
<dbReference type="PRINTS" id="PR00385">
    <property type="entry name" value="P450"/>
</dbReference>
<evidence type="ECO:0000256" key="5">
    <source>
        <dbReference type="ARBA" id="ARBA00023002"/>
    </source>
</evidence>
<evidence type="ECO:0000256" key="8">
    <source>
        <dbReference type="PIRSR" id="PIRSR602403-1"/>
    </source>
</evidence>
<evidence type="ECO:0000313" key="11">
    <source>
        <dbReference type="Proteomes" id="UP000001072"/>
    </source>
</evidence>
<dbReference type="PROSITE" id="PS00086">
    <property type="entry name" value="CYTOCHROME_P450"/>
    <property type="match status" value="1"/>
</dbReference>
<evidence type="ECO:0000256" key="1">
    <source>
        <dbReference type="ARBA" id="ARBA00001971"/>
    </source>
</evidence>
<dbReference type="GO" id="GO:0016705">
    <property type="term" value="F:oxidoreductase activity, acting on paired donors, with incorporation or reduction of molecular oxygen"/>
    <property type="evidence" value="ECO:0007669"/>
    <property type="project" value="InterPro"/>
</dbReference>
<dbReference type="InParanoid" id="F4RVH2"/>
<dbReference type="InterPro" id="IPR001128">
    <property type="entry name" value="Cyt_P450"/>
</dbReference>
<evidence type="ECO:0000256" key="7">
    <source>
        <dbReference type="ARBA" id="ARBA00023033"/>
    </source>
</evidence>
<evidence type="ECO:0000256" key="2">
    <source>
        <dbReference type="ARBA" id="ARBA00010617"/>
    </source>
</evidence>
<proteinExistence type="inferred from homology"/>
<dbReference type="InterPro" id="IPR036396">
    <property type="entry name" value="Cyt_P450_sf"/>
</dbReference>
<dbReference type="PANTHER" id="PTHR24287:SF1">
    <property type="entry name" value="P450, PUTATIVE (EUROFUNG)-RELATED"/>
    <property type="match status" value="1"/>
</dbReference>
<dbReference type="STRING" id="747676.F4RVH2"/>
<dbReference type="Gene3D" id="1.10.630.10">
    <property type="entry name" value="Cytochrome P450"/>
    <property type="match status" value="1"/>
</dbReference>
<dbReference type="SUPFAM" id="SSF48264">
    <property type="entry name" value="Cytochrome P450"/>
    <property type="match status" value="1"/>
</dbReference>
<name>F4RVH2_MELLP</name>
<dbReference type="PRINTS" id="PR00465">
    <property type="entry name" value="EP450IV"/>
</dbReference>
<dbReference type="GO" id="GO:0005506">
    <property type="term" value="F:iron ion binding"/>
    <property type="evidence" value="ECO:0007669"/>
    <property type="project" value="InterPro"/>
</dbReference>
<sequence length="503" mass="57763">MMMIIDKSFLSIIPNFDSFLTHWVLLVLFIYVVHEIISEWKENEIRKRAQSKNSHIAPLVSSIIPFALTFLKNKLISIFTGMQSFSHLDIKYILSNNFQNWGKSDHFIASFYPLLGDGIINTDQRALWSWHRSLSRPHFSRERIADADACEEHVLRLIQWIKIQSRLKQAIDIQDLFSRLTLTVASQHLFGHCFDTLKDLFRDRPIQEGGIDVAAFCKDFADAQSYCHARLLLPSFVTKLIQKLSPNPSIKRVLEAMDVLIKDVVQKNLIDNSLNDQQEPQNLLDHLRQSGCSAQLLRHELLNLLLAAKDSVASLITSCIYELAGRDEIWTQLQLECSGLAESSSISTDQIHKLKFLRAVINETLRLHPPVGSNVRCAFEDDVLPSGIFVPAGTDFRFDIRFLQRNPEVWGKDAEEFIPDRWLDDRQIQQREDPFRFQPFSAGPRLCLGQQLAYMQASIVLIRLVTNFSGVELVGKSAFKENIKEFQSMVLSFKDGLWVKFKT</sequence>
<dbReference type="InterPro" id="IPR002403">
    <property type="entry name" value="Cyt_P450_E_grp-IV"/>
</dbReference>
<keyword evidence="4 8" id="KW-0479">Metal-binding</keyword>
<dbReference type="GO" id="GO:0004497">
    <property type="term" value="F:monooxygenase activity"/>
    <property type="evidence" value="ECO:0007669"/>
    <property type="project" value="UniProtKB-KW"/>
</dbReference>
<reference evidence="11" key="1">
    <citation type="journal article" date="2011" name="Proc. Natl. Acad. Sci. U.S.A.">
        <title>Obligate biotrophy features unraveled by the genomic analysis of rust fungi.</title>
        <authorList>
            <person name="Duplessis S."/>
            <person name="Cuomo C.A."/>
            <person name="Lin Y.-C."/>
            <person name="Aerts A."/>
            <person name="Tisserant E."/>
            <person name="Veneault-Fourrey C."/>
            <person name="Joly D.L."/>
            <person name="Hacquard S."/>
            <person name="Amselem J."/>
            <person name="Cantarel B.L."/>
            <person name="Chiu R."/>
            <person name="Coutinho P.M."/>
            <person name="Feau N."/>
            <person name="Field M."/>
            <person name="Frey P."/>
            <person name="Gelhaye E."/>
            <person name="Goldberg J."/>
            <person name="Grabherr M.G."/>
            <person name="Kodira C.D."/>
            <person name="Kohler A."/>
            <person name="Kuees U."/>
            <person name="Lindquist E.A."/>
            <person name="Lucas S.M."/>
            <person name="Mago R."/>
            <person name="Mauceli E."/>
            <person name="Morin E."/>
            <person name="Murat C."/>
            <person name="Pangilinan J.L."/>
            <person name="Park R."/>
            <person name="Pearson M."/>
            <person name="Quesneville H."/>
            <person name="Rouhier N."/>
            <person name="Sakthikumar S."/>
            <person name="Salamov A.A."/>
            <person name="Schmutz J."/>
            <person name="Selles B."/>
            <person name="Shapiro H."/>
            <person name="Tanguay P."/>
            <person name="Tuskan G.A."/>
            <person name="Henrissat B."/>
            <person name="Van de Peer Y."/>
            <person name="Rouze P."/>
            <person name="Ellis J.G."/>
            <person name="Dodds P.N."/>
            <person name="Schein J.E."/>
            <person name="Zhong S."/>
            <person name="Hamelin R.C."/>
            <person name="Grigoriev I.V."/>
            <person name="Szabo L.J."/>
            <person name="Martin F."/>
        </authorList>
    </citation>
    <scope>NUCLEOTIDE SEQUENCE [LARGE SCALE GENOMIC DNA]</scope>
    <source>
        <strain evidence="11">98AG31 / pathotype 3-4-7</strain>
    </source>
</reference>
<dbReference type="RefSeq" id="XP_007413071.1">
    <property type="nucleotide sequence ID" value="XM_007413009.1"/>
</dbReference>
<evidence type="ECO:0000256" key="9">
    <source>
        <dbReference type="RuleBase" id="RU000461"/>
    </source>
</evidence>
<dbReference type="Proteomes" id="UP000001072">
    <property type="component" value="Unassembled WGS sequence"/>
</dbReference>
<dbReference type="EMBL" id="GL883123">
    <property type="protein sequence ID" value="EGG03624.1"/>
    <property type="molecule type" value="Genomic_DNA"/>
</dbReference>
<evidence type="ECO:0000256" key="6">
    <source>
        <dbReference type="ARBA" id="ARBA00023004"/>
    </source>
</evidence>
<gene>
    <name evidence="10" type="ORF">MELLADRAFT_123958</name>
</gene>
<evidence type="ECO:0000256" key="4">
    <source>
        <dbReference type="ARBA" id="ARBA00022723"/>
    </source>
</evidence>
<dbReference type="GeneID" id="18926550"/>
<protein>
    <submittedName>
        <fullName evidence="10">Cytochrome P450 protein</fullName>
    </submittedName>
</protein>
<evidence type="ECO:0000313" key="10">
    <source>
        <dbReference type="EMBL" id="EGG03624.1"/>
    </source>
</evidence>
<accession>F4RVH2</accession>
<evidence type="ECO:0000256" key="3">
    <source>
        <dbReference type="ARBA" id="ARBA00022617"/>
    </source>
</evidence>